<gene>
    <name evidence="7" type="ORF">ACFOEX_03065</name>
</gene>
<keyword evidence="3" id="KW-0732">Signal</keyword>
<sequence>GPPASAPAQGAEQVRREGAADNAFAARLPAPASVTRELALPEGRLRYVAAAGALPLYDNNGRLQAEVGYVAYTLAPDGAQPPHRRPVTFVVNGGPGASSAWLNFGGLGPRVVAFGNPGDTPSTAPLLEDNPDTWLAFTDLVFIDPPGTGFSRMDQQEQTRRRLWSVDGDIAALARFISRYLTEHGRMTSPKYLVGESYGGFRVPKLAHALQTSAGVGVNGVVMLSPVLDFARLGPDADAVIGYAALLPSMAAAKLEREGRLTPEALAGAEAYAAGDMVLDLLRGPADAAARERLAAGVARFTGLDPELARRYGGRVDARAFAREFRRAAGETASLYDAGVTGPDPWPFDPDRRVDDPVLEGAQAALSSAAVDEITRGIGWKAEGPYRLLSDQVNRNWNWGRGLRPPEALSALQAARALDPRMKILVAHGYGDLVTPYFQSRLDLARLPPLAGAEPLLFRTYPGGHMFYTRESSRRAFRDDARALYDRRDAQNRAPQPPAAAPGAQSPETQSPQSPSQKPR</sequence>
<evidence type="ECO:0000256" key="6">
    <source>
        <dbReference type="SAM" id="MobiDB-lite"/>
    </source>
</evidence>
<proteinExistence type="predicted"/>
<protein>
    <submittedName>
        <fullName evidence="7">S10 family peptidase</fullName>
    </submittedName>
</protein>
<evidence type="ECO:0000256" key="1">
    <source>
        <dbReference type="ARBA" id="ARBA00022645"/>
    </source>
</evidence>
<dbReference type="InterPro" id="IPR029058">
    <property type="entry name" value="AB_hydrolase_fold"/>
</dbReference>
<feature type="region of interest" description="Disordered" evidence="6">
    <location>
        <begin position="479"/>
        <end position="520"/>
    </location>
</feature>
<keyword evidence="2" id="KW-0645">Protease</keyword>
<feature type="compositionally biased region" description="Low complexity" evidence="6">
    <location>
        <begin position="501"/>
        <end position="520"/>
    </location>
</feature>
<keyword evidence="1" id="KW-0121">Carboxypeptidase</keyword>
<dbReference type="RefSeq" id="WP_376868718.1">
    <property type="nucleotide sequence ID" value="NZ_JBHRUV010000016.1"/>
</dbReference>
<dbReference type="SUPFAM" id="SSF53474">
    <property type="entry name" value="alpha/beta-Hydrolases"/>
    <property type="match status" value="1"/>
</dbReference>
<reference evidence="8" key="1">
    <citation type="journal article" date="2019" name="Int. J. Syst. Evol. Microbiol.">
        <title>The Global Catalogue of Microorganisms (GCM) 10K type strain sequencing project: providing services to taxonomists for standard genome sequencing and annotation.</title>
        <authorList>
            <consortium name="The Broad Institute Genomics Platform"/>
            <consortium name="The Broad Institute Genome Sequencing Center for Infectious Disease"/>
            <person name="Wu L."/>
            <person name="Ma J."/>
        </authorList>
    </citation>
    <scope>NUCLEOTIDE SEQUENCE [LARGE SCALE GENOMIC DNA]</scope>
    <source>
        <strain evidence="8">CCM 7941</strain>
    </source>
</reference>
<keyword evidence="8" id="KW-1185">Reference proteome</keyword>
<feature type="compositionally biased region" description="Basic and acidic residues" evidence="6">
    <location>
        <begin position="479"/>
        <end position="491"/>
    </location>
</feature>
<dbReference type="InterPro" id="IPR018202">
    <property type="entry name" value="Ser_caboxypep_ser_AS"/>
</dbReference>
<dbReference type="InterPro" id="IPR001563">
    <property type="entry name" value="Peptidase_S10"/>
</dbReference>
<evidence type="ECO:0000313" key="7">
    <source>
        <dbReference type="EMBL" id="MFC3265343.1"/>
    </source>
</evidence>
<dbReference type="Gene3D" id="3.40.50.1820">
    <property type="entry name" value="alpha/beta hydrolase"/>
    <property type="match status" value="1"/>
</dbReference>
<organism evidence="7 8">
    <name type="scientific">Camelimonas abortus</name>
    <dbReference type="NCBI Taxonomy" id="1017184"/>
    <lineage>
        <taxon>Bacteria</taxon>
        <taxon>Pseudomonadati</taxon>
        <taxon>Pseudomonadota</taxon>
        <taxon>Alphaproteobacteria</taxon>
        <taxon>Hyphomicrobiales</taxon>
        <taxon>Chelatococcaceae</taxon>
        <taxon>Camelimonas</taxon>
    </lineage>
</organism>
<evidence type="ECO:0000256" key="5">
    <source>
        <dbReference type="ARBA" id="ARBA00023180"/>
    </source>
</evidence>
<accession>A0ABV7LC83</accession>
<dbReference type="PROSITE" id="PS00131">
    <property type="entry name" value="CARBOXYPEPT_SER_SER"/>
    <property type="match status" value="1"/>
</dbReference>
<dbReference type="Pfam" id="PF00450">
    <property type="entry name" value="Peptidase_S10"/>
    <property type="match status" value="1"/>
</dbReference>
<evidence type="ECO:0000256" key="3">
    <source>
        <dbReference type="ARBA" id="ARBA00022729"/>
    </source>
</evidence>
<evidence type="ECO:0000256" key="4">
    <source>
        <dbReference type="ARBA" id="ARBA00022801"/>
    </source>
</evidence>
<dbReference type="Proteomes" id="UP001595536">
    <property type="component" value="Unassembled WGS sequence"/>
</dbReference>
<feature type="non-terminal residue" evidence="7">
    <location>
        <position position="1"/>
    </location>
</feature>
<dbReference type="EMBL" id="JBHRUV010000016">
    <property type="protein sequence ID" value="MFC3265343.1"/>
    <property type="molecule type" value="Genomic_DNA"/>
</dbReference>
<keyword evidence="5" id="KW-0325">Glycoprotein</keyword>
<name>A0ABV7LC83_9HYPH</name>
<comment type="caution">
    <text evidence="7">The sequence shown here is derived from an EMBL/GenBank/DDBJ whole genome shotgun (WGS) entry which is preliminary data.</text>
</comment>
<dbReference type="PANTHER" id="PTHR11802:SF3">
    <property type="entry name" value="RETINOID-INDUCIBLE SERINE CARBOXYPEPTIDASE"/>
    <property type="match status" value="1"/>
</dbReference>
<keyword evidence="4" id="KW-0378">Hydrolase</keyword>
<evidence type="ECO:0000256" key="2">
    <source>
        <dbReference type="ARBA" id="ARBA00022670"/>
    </source>
</evidence>
<dbReference type="PANTHER" id="PTHR11802">
    <property type="entry name" value="SERINE PROTEASE FAMILY S10 SERINE CARBOXYPEPTIDASE"/>
    <property type="match status" value="1"/>
</dbReference>
<evidence type="ECO:0000313" key="8">
    <source>
        <dbReference type="Proteomes" id="UP001595536"/>
    </source>
</evidence>